<evidence type="ECO:0000256" key="6">
    <source>
        <dbReference type="SAM" id="Coils"/>
    </source>
</evidence>
<name>A0A2S2NEE5_SCHGA</name>
<dbReference type="Gene3D" id="6.20.210.20">
    <property type="entry name" value="THAP domain"/>
    <property type="match status" value="2"/>
</dbReference>
<dbReference type="GO" id="GO:0008270">
    <property type="term" value="F:zinc ion binding"/>
    <property type="evidence" value="ECO:0007669"/>
    <property type="project" value="UniProtKB-KW"/>
</dbReference>
<dbReference type="Pfam" id="PF05485">
    <property type="entry name" value="THAP"/>
    <property type="match status" value="2"/>
</dbReference>
<keyword evidence="4 5" id="KW-0238">DNA-binding</keyword>
<keyword evidence="2 5" id="KW-0863">Zinc-finger</keyword>
<evidence type="ECO:0000256" key="5">
    <source>
        <dbReference type="PROSITE-ProRule" id="PRU00309"/>
    </source>
</evidence>
<organism evidence="8">
    <name type="scientific">Schizaphis graminum</name>
    <name type="common">Green bug aphid</name>
    <dbReference type="NCBI Taxonomy" id="13262"/>
    <lineage>
        <taxon>Eukaryota</taxon>
        <taxon>Metazoa</taxon>
        <taxon>Ecdysozoa</taxon>
        <taxon>Arthropoda</taxon>
        <taxon>Hexapoda</taxon>
        <taxon>Insecta</taxon>
        <taxon>Pterygota</taxon>
        <taxon>Neoptera</taxon>
        <taxon>Paraneoptera</taxon>
        <taxon>Hemiptera</taxon>
        <taxon>Sternorrhyncha</taxon>
        <taxon>Aphidomorpha</taxon>
        <taxon>Aphidoidea</taxon>
        <taxon>Aphididae</taxon>
        <taxon>Aphidini</taxon>
        <taxon>Schizaphis</taxon>
    </lineage>
</organism>
<dbReference type="PANTHER" id="PTHR46600">
    <property type="entry name" value="THAP DOMAIN-CONTAINING"/>
    <property type="match status" value="1"/>
</dbReference>
<sequence length="340" mass="38618">MTGKSSNICILCVEPVLKYPRSRMSLHSFPSCPKKRQIWLNRCKLTNAEVLPNCKICSFHFEPTCFKSGVKRRILNPDAVPTIFKKGHVEMANTPLKNTKVMTGKSSKNCILCVEPVLKYPRSRMSLHSFPSCPKKRKIWLNRCRLTNAEVLPNCKICSFHFEPTCFKSGVKRRILHPDAVPTIFKKGRIEMANTSLKNIKERQKKCNKNGTAVEIYQSRNISLTRAAKKMISVQDHQLRNFVSPRATEKVIVGQNCQSHSISPPKVTKKVITAENCQSCDNSTAFVKEVFERVISIVANKKRELDELDGTIMELEKEKASLISQLESARRRISLANTVN</sequence>
<dbReference type="PROSITE" id="PS50950">
    <property type="entry name" value="ZF_THAP"/>
    <property type="match status" value="2"/>
</dbReference>
<evidence type="ECO:0000259" key="7">
    <source>
        <dbReference type="PROSITE" id="PS50950"/>
    </source>
</evidence>
<protein>
    <submittedName>
        <fullName evidence="8">THAP domain-containing protein 2</fullName>
    </submittedName>
</protein>
<dbReference type="EMBL" id="GGMR01002703">
    <property type="protein sequence ID" value="MBY15322.1"/>
    <property type="molecule type" value="Transcribed_RNA"/>
</dbReference>
<evidence type="ECO:0000256" key="1">
    <source>
        <dbReference type="ARBA" id="ARBA00022723"/>
    </source>
</evidence>
<evidence type="ECO:0000313" key="8">
    <source>
        <dbReference type="EMBL" id="MBY15322.1"/>
    </source>
</evidence>
<feature type="domain" description="THAP-type" evidence="7">
    <location>
        <begin position="102"/>
        <end position="185"/>
    </location>
</feature>
<evidence type="ECO:0000256" key="2">
    <source>
        <dbReference type="ARBA" id="ARBA00022771"/>
    </source>
</evidence>
<dbReference type="InterPro" id="IPR006612">
    <property type="entry name" value="THAP_Znf"/>
</dbReference>
<keyword evidence="3" id="KW-0862">Zinc</keyword>
<keyword evidence="1" id="KW-0479">Metal-binding</keyword>
<keyword evidence="6" id="KW-0175">Coiled coil</keyword>
<reference evidence="8" key="1">
    <citation type="submission" date="2018-04" db="EMBL/GenBank/DDBJ databases">
        <title>Transcriptome of Schizaphis graminum biotype I.</title>
        <authorList>
            <person name="Scully E.D."/>
            <person name="Geib S.M."/>
            <person name="Palmer N.A."/>
            <person name="Koch K."/>
            <person name="Bradshaw J."/>
            <person name="Heng-Moss T."/>
            <person name="Sarath G."/>
        </authorList>
    </citation>
    <scope>NUCLEOTIDE SEQUENCE</scope>
</reference>
<dbReference type="GO" id="GO:0043565">
    <property type="term" value="F:sequence-specific DNA binding"/>
    <property type="evidence" value="ECO:0007669"/>
    <property type="project" value="InterPro"/>
</dbReference>
<feature type="domain" description="THAP-type" evidence="7">
    <location>
        <begin position="1"/>
        <end position="84"/>
    </location>
</feature>
<dbReference type="SMART" id="SM00980">
    <property type="entry name" value="THAP"/>
    <property type="match status" value="2"/>
</dbReference>
<gene>
    <name evidence="8" type="primary">THAP2_2</name>
    <name evidence="8" type="ORF">g.50574</name>
</gene>
<dbReference type="SUPFAM" id="SSF57716">
    <property type="entry name" value="Glucocorticoid receptor-like (DNA-binding domain)"/>
    <property type="match status" value="2"/>
</dbReference>
<proteinExistence type="predicted"/>
<dbReference type="PANTHER" id="PTHR46600:SF11">
    <property type="entry name" value="THAP DOMAIN-CONTAINING PROTEIN 10"/>
    <property type="match status" value="1"/>
</dbReference>
<dbReference type="AlphaFoldDB" id="A0A2S2NEE5"/>
<accession>A0A2S2NEE5</accession>
<dbReference type="InterPro" id="IPR026516">
    <property type="entry name" value="THAP1/10"/>
</dbReference>
<evidence type="ECO:0000256" key="3">
    <source>
        <dbReference type="ARBA" id="ARBA00022833"/>
    </source>
</evidence>
<dbReference type="InterPro" id="IPR038441">
    <property type="entry name" value="THAP_Znf_sf"/>
</dbReference>
<feature type="coiled-coil region" evidence="6">
    <location>
        <begin position="298"/>
        <end position="332"/>
    </location>
</feature>
<dbReference type="SMART" id="SM00692">
    <property type="entry name" value="DM3"/>
    <property type="match status" value="2"/>
</dbReference>
<evidence type="ECO:0000256" key="4">
    <source>
        <dbReference type="ARBA" id="ARBA00023125"/>
    </source>
</evidence>